<protein>
    <submittedName>
        <fullName evidence="1">Uncharacterized protein</fullName>
    </submittedName>
</protein>
<evidence type="ECO:0000313" key="2">
    <source>
        <dbReference type="Proteomes" id="UP000070444"/>
    </source>
</evidence>
<name>A0A137NYM5_CONC2</name>
<keyword evidence="2" id="KW-1185">Reference proteome</keyword>
<sequence length="134" mass="15926">MIKSYLLDIYSRGYCRLRQIFNQKETKVNYLYGSTNYQESLQSPLARKLRYRSKQLGWSDSEDDFNNQEESSFLLSEMVHDFNSPKNSDDFNRNTTKARIALKSFQTELEQLTQSNRESSEWLQSTIDQLKQQN</sequence>
<organism evidence="1 2">
    <name type="scientific">Conidiobolus coronatus (strain ATCC 28846 / CBS 209.66 / NRRL 28638)</name>
    <name type="common">Delacroixia coronata</name>
    <dbReference type="NCBI Taxonomy" id="796925"/>
    <lineage>
        <taxon>Eukaryota</taxon>
        <taxon>Fungi</taxon>
        <taxon>Fungi incertae sedis</taxon>
        <taxon>Zoopagomycota</taxon>
        <taxon>Entomophthoromycotina</taxon>
        <taxon>Entomophthoromycetes</taxon>
        <taxon>Entomophthorales</taxon>
        <taxon>Ancylistaceae</taxon>
        <taxon>Conidiobolus</taxon>
    </lineage>
</organism>
<reference evidence="1 2" key="1">
    <citation type="journal article" date="2015" name="Genome Biol. Evol.">
        <title>Phylogenomic analyses indicate that early fungi evolved digesting cell walls of algal ancestors of land plants.</title>
        <authorList>
            <person name="Chang Y."/>
            <person name="Wang S."/>
            <person name="Sekimoto S."/>
            <person name="Aerts A.L."/>
            <person name="Choi C."/>
            <person name="Clum A."/>
            <person name="LaButti K.M."/>
            <person name="Lindquist E.A."/>
            <person name="Yee Ngan C."/>
            <person name="Ohm R.A."/>
            <person name="Salamov A.A."/>
            <person name="Grigoriev I.V."/>
            <person name="Spatafora J.W."/>
            <person name="Berbee M.L."/>
        </authorList>
    </citation>
    <scope>NUCLEOTIDE SEQUENCE [LARGE SCALE GENOMIC DNA]</scope>
    <source>
        <strain evidence="1 2">NRRL 28638</strain>
    </source>
</reference>
<dbReference type="Proteomes" id="UP000070444">
    <property type="component" value="Unassembled WGS sequence"/>
</dbReference>
<proteinExistence type="predicted"/>
<evidence type="ECO:0000313" key="1">
    <source>
        <dbReference type="EMBL" id="KXN67857.1"/>
    </source>
</evidence>
<dbReference type="EMBL" id="KQ964610">
    <property type="protein sequence ID" value="KXN67857.1"/>
    <property type="molecule type" value="Genomic_DNA"/>
</dbReference>
<gene>
    <name evidence="1" type="ORF">CONCODRAFT_19346</name>
</gene>
<accession>A0A137NYM5</accession>
<dbReference type="AlphaFoldDB" id="A0A137NYM5"/>